<dbReference type="KEGG" id="cvr:CHLNCDRAFT_51442"/>
<feature type="region of interest" description="Disordered" evidence="1">
    <location>
        <begin position="158"/>
        <end position="265"/>
    </location>
</feature>
<dbReference type="InterPro" id="IPR008833">
    <property type="entry name" value="Surf2"/>
</dbReference>
<dbReference type="AlphaFoldDB" id="E1ZAU9"/>
<feature type="compositionally biased region" description="Acidic residues" evidence="1">
    <location>
        <begin position="116"/>
        <end position="138"/>
    </location>
</feature>
<dbReference type="Pfam" id="PF05477">
    <property type="entry name" value="SURF2"/>
    <property type="match status" value="1"/>
</dbReference>
<proteinExistence type="predicted"/>
<sequence length="265" mass="28179">MGVPPEVQQVLDSHASHFTLTAEGKVKCELNGHTFPPKADALNAFINGKKYAKLVKAAKLDAGLSKYEPFIVRSKNLEGMLFCALTGELLNARLEEVKQHLKGKKFGRAKERFEADQQELMEEPDVAGGSDMEEDGPEGSDGPGVWLPEEVLQEYEMGEGEEGEGPMVANGEAVAAAAEAEANVEEEQEAPRRNGKPGSSRAKGKGAAKPQQEQQGKEGGKQKQQPAGKKGKQQPPKQAKVAAAAAANGAGGKSKPPKAKKARMN</sequence>
<dbReference type="EMBL" id="GL433840">
    <property type="protein sequence ID" value="EFN57328.1"/>
    <property type="molecule type" value="Genomic_DNA"/>
</dbReference>
<feature type="compositionally biased region" description="Basic residues" evidence="1">
    <location>
        <begin position="255"/>
        <end position="265"/>
    </location>
</feature>
<dbReference type="STRING" id="554065.E1ZAU9"/>
<name>E1ZAU9_CHLVA</name>
<evidence type="ECO:0008006" key="4">
    <source>
        <dbReference type="Google" id="ProtNLM"/>
    </source>
</evidence>
<dbReference type="eggNOG" id="ENOG502RYGJ">
    <property type="taxonomic scope" value="Eukaryota"/>
</dbReference>
<feature type="compositionally biased region" description="Low complexity" evidence="1">
    <location>
        <begin position="222"/>
        <end position="248"/>
    </location>
</feature>
<dbReference type="RefSeq" id="XP_005849430.1">
    <property type="nucleotide sequence ID" value="XM_005849368.1"/>
</dbReference>
<feature type="compositionally biased region" description="Low complexity" evidence="1">
    <location>
        <begin position="205"/>
        <end position="214"/>
    </location>
</feature>
<dbReference type="InParanoid" id="E1ZAU9"/>
<dbReference type="PANTHER" id="PTHR34348:SF1">
    <property type="entry name" value="SURFEIT LOCUS PROTEIN 2"/>
    <property type="match status" value="1"/>
</dbReference>
<protein>
    <recommendedName>
        <fullName evidence="4">Surfeit locus protein 2</fullName>
    </recommendedName>
</protein>
<reference evidence="2 3" key="1">
    <citation type="journal article" date="2010" name="Plant Cell">
        <title>The Chlorella variabilis NC64A genome reveals adaptation to photosymbiosis, coevolution with viruses, and cryptic sex.</title>
        <authorList>
            <person name="Blanc G."/>
            <person name="Duncan G."/>
            <person name="Agarkova I."/>
            <person name="Borodovsky M."/>
            <person name="Gurnon J."/>
            <person name="Kuo A."/>
            <person name="Lindquist E."/>
            <person name="Lucas S."/>
            <person name="Pangilinan J."/>
            <person name="Polle J."/>
            <person name="Salamov A."/>
            <person name="Terry A."/>
            <person name="Yamada T."/>
            <person name="Dunigan D.D."/>
            <person name="Grigoriev I.V."/>
            <person name="Claverie J.M."/>
            <person name="Van Etten J.L."/>
        </authorList>
    </citation>
    <scope>NUCLEOTIDE SEQUENCE [LARGE SCALE GENOMIC DNA]</scope>
    <source>
        <strain evidence="2 3">NC64A</strain>
    </source>
</reference>
<evidence type="ECO:0000256" key="1">
    <source>
        <dbReference type="SAM" id="MobiDB-lite"/>
    </source>
</evidence>
<accession>E1ZAU9</accession>
<gene>
    <name evidence="2" type="ORF">CHLNCDRAFT_51442</name>
</gene>
<dbReference type="GeneID" id="17356498"/>
<feature type="compositionally biased region" description="Low complexity" evidence="1">
    <location>
        <begin position="168"/>
        <end position="181"/>
    </location>
</feature>
<dbReference type="OrthoDB" id="514332at2759"/>
<evidence type="ECO:0000313" key="3">
    <source>
        <dbReference type="Proteomes" id="UP000008141"/>
    </source>
</evidence>
<feature type="region of interest" description="Disordered" evidence="1">
    <location>
        <begin position="114"/>
        <end position="146"/>
    </location>
</feature>
<keyword evidence="3" id="KW-1185">Reference proteome</keyword>
<evidence type="ECO:0000313" key="2">
    <source>
        <dbReference type="EMBL" id="EFN57328.1"/>
    </source>
</evidence>
<organism evidence="3">
    <name type="scientific">Chlorella variabilis</name>
    <name type="common">Green alga</name>
    <dbReference type="NCBI Taxonomy" id="554065"/>
    <lineage>
        <taxon>Eukaryota</taxon>
        <taxon>Viridiplantae</taxon>
        <taxon>Chlorophyta</taxon>
        <taxon>core chlorophytes</taxon>
        <taxon>Trebouxiophyceae</taxon>
        <taxon>Chlorellales</taxon>
        <taxon>Chlorellaceae</taxon>
        <taxon>Chlorella clade</taxon>
        <taxon>Chlorella</taxon>
    </lineage>
</organism>
<dbReference type="Proteomes" id="UP000008141">
    <property type="component" value="Unassembled WGS sequence"/>
</dbReference>
<dbReference type="PANTHER" id="PTHR34348">
    <property type="entry name" value="SURFEIT LOCUS PROTEIN 2"/>
    <property type="match status" value="1"/>
</dbReference>